<dbReference type="Gene3D" id="2.60.120.380">
    <property type="match status" value="5"/>
</dbReference>
<dbReference type="EMBL" id="JACHOR010000003">
    <property type="protein sequence ID" value="MBB5746230.1"/>
    <property type="molecule type" value="Genomic_DNA"/>
</dbReference>
<accession>A0A7W9FEE8</accession>
<comment type="caution">
    <text evidence="4">The sequence shown here is derived from an EMBL/GenBank/DDBJ whole genome shotgun (WGS) entry which is preliminary data.</text>
</comment>
<dbReference type="RefSeq" id="WP_183213224.1">
    <property type="nucleotide sequence ID" value="NZ_JACHOR010000003.1"/>
</dbReference>
<protein>
    <recommendedName>
        <fullName evidence="3">Peptidase C-terminal archaeal/bacterial domain-containing protein</fullName>
    </recommendedName>
</protein>
<feature type="signal peptide" evidence="2">
    <location>
        <begin position="1"/>
        <end position="24"/>
    </location>
</feature>
<reference evidence="4 5" key="1">
    <citation type="submission" date="2020-08" db="EMBL/GenBank/DDBJ databases">
        <title>Genomic Encyclopedia of Type Strains, Phase IV (KMG-IV): sequencing the most valuable type-strain genomes for metagenomic binning, comparative biology and taxonomic classification.</title>
        <authorList>
            <person name="Goeker M."/>
        </authorList>
    </citation>
    <scope>NUCLEOTIDE SEQUENCE [LARGE SCALE GENOMIC DNA]</scope>
    <source>
        <strain evidence="4 5">DSM 4737</strain>
    </source>
</reference>
<dbReference type="InterPro" id="IPR007280">
    <property type="entry name" value="Peptidase_C_arc/bac"/>
</dbReference>
<name>A0A7W9FEE8_9CAUL</name>
<keyword evidence="5" id="KW-1185">Reference proteome</keyword>
<evidence type="ECO:0000313" key="4">
    <source>
        <dbReference type="EMBL" id="MBB5746230.1"/>
    </source>
</evidence>
<dbReference type="AlphaFoldDB" id="A0A7W9FEE8"/>
<evidence type="ECO:0000256" key="1">
    <source>
        <dbReference type="SAM" id="MobiDB-lite"/>
    </source>
</evidence>
<feature type="domain" description="Peptidase C-terminal archaeal/bacterial" evidence="3">
    <location>
        <begin position="175"/>
        <end position="244"/>
    </location>
</feature>
<evidence type="ECO:0000259" key="3">
    <source>
        <dbReference type="Pfam" id="PF04151"/>
    </source>
</evidence>
<gene>
    <name evidence="4" type="ORF">GGR13_001834</name>
</gene>
<evidence type="ECO:0000313" key="5">
    <source>
        <dbReference type="Proteomes" id="UP000545037"/>
    </source>
</evidence>
<evidence type="ECO:0000256" key="2">
    <source>
        <dbReference type="SAM" id="SignalP"/>
    </source>
</evidence>
<dbReference type="Pfam" id="PF04151">
    <property type="entry name" value="PPC"/>
    <property type="match status" value="1"/>
</dbReference>
<dbReference type="Proteomes" id="UP000545037">
    <property type="component" value="Unassembled WGS sequence"/>
</dbReference>
<organism evidence="4 5">
    <name type="scientific">Brevundimonas variabilis</name>
    <dbReference type="NCBI Taxonomy" id="74312"/>
    <lineage>
        <taxon>Bacteria</taxon>
        <taxon>Pseudomonadati</taxon>
        <taxon>Pseudomonadota</taxon>
        <taxon>Alphaproteobacteria</taxon>
        <taxon>Caulobacterales</taxon>
        <taxon>Caulobacteraceae</taxon>
        <taxon>Brevundimonas</taxon>
    </lineage>
</organism>
<proteinExistence type="predicted"/>
<keyword evidence="2" id="KW-0732">Signal</keyword>
<feature type="chain" id="PRO_5031523535" description="Peptidase C-terminal archaeal/bacterial domain-containing protein" evidence="2">
    <location>
        <begin position="25"/>
        <end position="614"/>
    </location>
</feature>
<feature type="compositionally biased region" description="Polar residues" evidence="1">
    <location>
        <begin position="155"/>
        <end position="165"/>
    </location>
</feature>
<feature type="region of interest" description="Disordered" evidence="1">
    <location>
        <begin position="138"/>
        <end position="169"/>
    </location>
</feature>
<sequence>MHRPTIFATVSAFAILLGASPTLAQSVPDLRIGSEIKGVLDGADSASNEDYRFEDHLVTARAGQRLEATMRSTDFDTFLAIYREAGIDGEPLASDDDGLGEGTDSRLRFTPQEDGRYVLRARTLSGLDGGAFTLSLVERPPAPRAPRPTGMRIGQTRTGSLSVTDAESDEGTRFDGYSVSLRAGQRVVMTLKSDDFDPVVSIGRSNRAGYAELARNDDGGGDGLNSYLVFTAPETGTYDVRASSLGVDGLGDYSLDLAQGPAPLTAQAIALGDSLSGELQSTDGLNDAGLRADAYRFSGRAGQRIQATMRSEAFDAYLELFSLVDGVQATLGTDDDGADGEGTDARLTQVLPADGDYVIEARALVDGATGAYSLTLGETAPEAPPTPLAFDTVVQGEIKDTDANDDEGRGYHAYGFSGIEGNRVQIVMRSGDFDTFLQVSRAEGTFSMLASDDDGLGEGTDSRLTYILPATGDYVVRASALGSEDDEGLYSIELTDRGPQPVNGSILSGTTARGTLTETDAIAEDGTHYDAYEIAVADGEKLRLTMVSNDFDAVIEVGKAGEDWEAVATDDDGLSDTHARLEWTVEGGGDYVIRARAFGQGEFGAYALTVEPRT</sequence>